<dbReference type="GO" id="GO:0032259">
    <property type="term" value="P:methylation"/>
    <property type="evidence" value="ECO:0007669"/>
    <property type="project" value="UniProtKB-KW"/>
</dbReference>
<feature type="region of interest" description="Disordered" evidence="1">
    <location>
        <begin position="235"/>
        <end position="338"/>
    </location>
</feature>
<dbReference type="GO" id="GO:0008168">
    <property type="term" value="F:methyltransferase activity"/>
    <property type="evidence" value="ECO:0007669"/>
    <property type="project" value="UniProtKB-KW"/>
</dbReference>
<dbReference type="Proteomes" id="UP000075755">
    <property type="component" value="Chromosome"/>
</dbReference>
<keyword evidence="2" id="KW-0489">Methyltransferase</keyword>
<gene>
    <name evidence="2" type="ORF">AA2016_0705</name>
</gene>
<evidence type="ECO:0000256" key="1">
    <source>
        <dbReference type="SAM" id="MobiDB-lite"/>
    </source>
</evidence>
<reference evidence="2 3" key="1">
    <citation type="submission" date="2016-03" db="EMBL/GenBank/DDBJ databases">
        <title>Complete genome of Aminobacter aminovorans KCTC 2477.</title>
        <authorList>
            <person name="Kim K.M."/>
        </authorList>
    </citation>
    <scope>NUCLEOTIDE SEQUENCE [LARGE SCALE GENOMIC DNA]</scope>
    <source>
        <strain evidence="2 3">KCTC 2477</strain>
    </source>
</reference>
<evidence type="ECO:0000313" key="2">
    <source>
        <dbReference type="EMBL" id="AMS39643.1"/>
    </source>
</evidence>
<accession>A0AAC9AQ33</accession>
<dbReference type="KEGG" id="aak:AA2016_0705"/>
<name>A0AAC9AQ33_AMIAI</name>
<dbReference type="AlphaFoldDB" id="A0AAC9AQ33"/>
<feature type="compositionally biased region" description="Basic and acidic residues" evidence="1">
    <location>
        <begin position="235"/>
        <end position="244"/>
    </location>
</feature>
<evidence type="ECO:0000313" key="3">
    <source>
        <dbReference type="Proteomes" id="UP000075755"/>
    </source>
</evidence>
<feature type="compositionally biased region" description="Basic residues" evidence="1">
    <location>
        <begin position="306"/>
        <end position="315"/>
    </location>
</feature>
<protein>
    <submittedName>
        <fullName evidence="2">FkbM family methyltransferase</fullName>
    </submittedName>
</protein>
<proteinExistence type="predicted"/>
<keyword evidence="2" id="KW-0808">Transferase</keyword>
<organism evidence="2 3">
    <name type="scientific">Aminobacter aminovorans</name>
    <name type="common">Chelatobacter heintzii</name>
    <dbReference type="NCBI Taxonomy" id="83263"/>
    <lineage>
        <taxon>Bacteria</taxon>
        <taxon>Pseudomonadati</taxon>
        <taxon>Pseudomonadota</taxon>
        <taxon>Alphaproteobacteria</taxon>
        <taxon>Hyphomicrobiales</taxon>
        <taxon>Phyllobacteriaceae</taxon>
        <taxon>Aminobacter</taxon>
    </lineage>
</organism>
<sequence>MIRDHRSARVTSILEAWAFNVMRYSRRDQLSMNVAFRSASFSPTAWAVDNRESDLHLWPHTVGRNRDLGSRNPAISLMPAAARVRRMELKEAAWTAQEHAYRAEIERLNAKAEARKPHNRLRRLGEKLLRLPDRRTGSRTPEEAVALPVRVRAPGGAWIHVDPLDRRAQKLIQSDGNLNPPALSAWHLLLQQHAWTHVIDVGANYGEMLVNGGLPSGASIIAVEPNPAIRPYLERGRAAGDHPGRCVVRQGRPGRASRRPKLVRNGSSRQARRQRRLAGADDHARPGPSQLRCRSFDDARAGQAGCRRRRGKHPARCAGHTAKPRRIRGAGRDPARCAGRSRLAGRAFRDLAARHAAGRRAGEAPATAAR</sequence>
<dbReference type="EMBL" id="CP015005">
    <property type="protein sequence ID" value="AMS39643.1"/>
    <property type="molecule type" value="Genomic_DNA"/>
</dbReference>